<proteinExistence type="predicted"/>
<dbReference type="AlphaFoldDB" id="A0A6S6VV54"/>
<dbReference type="EMBL" id="HG992977">
    <property type="protein sequence ID" value="CAE7001547.1"/>
    <property type="molecule type" value="Genomic_DNA"/>
</dbReference>
<dbReference type="Proteomes" id="UP000472372">
    <property type="component" value="Chromosome 1"/>
</dbReference>
<organism evidence="1 2">
    <name type="scientific">Pyrenophora teres f. teres</name>
    <dbReference type="NCBI Taxonomy" id="97479"/>
    <lineage>
        <taxon>Eukaryota</taxon>
        <taxon>Fungi</taxon>
        <taxon>Dikarya</taxon>
        <taxon>Ascomycota</taxon>
        <taxon>Pezizomycotina</taxon>
        <taxon>Dothideomycetes</taxon>
        <taxon>Pleosporomycetidae</taxon>
        <taxon>Pleosporales</taxon>
        <taxon>Pleosporineae</taxon>
        <taxon>Pleosporaceae</taxon>
        <taxon>Pyrenophora</taxon>
    </lineage>
</organism>
<reference evidence="1" key="1">
    <citation type="submission" date="2021-02" db="EMBL/GenBank/DDBJ databases">
        <authorList>
            <person name="Syme A R."/>
            <person name="Syme A R."/>
            <person name="Moolhuijzen P."/>
        </authorList>
    </citation>
    <scope>NUCLEOTIDE SEQUENCE</scope>
    <source>
        <strain evidence="1">W1-1</strain>
    </source>
</reference>
<name>A0A6S6VV54_9PLEO</name>
<evidence type="ECO:0000313" key="1">
    <source>
        <dbReference type="EMBL" id="CAE7001547.1"/>
    </source>
</evidence>
<sequence length="98" mass="10846">MPPPNNRPYSHQLANRSPFAAIPSFHACPTPIAQLIDPAIHFLSIGPGLCTRDNLFGLGYLALLTLNYGLFLYAIFVVLMVFARLCGWCRGVEKARMP</sequence>
<evidence type="ECO:0000313" key="2">
    <source>
        <dbReference type="Proteomes" id="UP000472372"/>
    </source>
</evidence>
<gene>
    <name evidence="1" type="ORF">PTTW11_01256</name>
</gene>
<accession>A0A6S6VV54</accession>
<protein>
    <submittedName>
        <fullName evidence="1">Uncharacterized protein</fullName>
    </submittedName>
</protein>